<proteinExistence type="predicted"/>
<dbReference type="EMBL" id="SLWV01000043">
    <property type="protein sequence ID" value="TCO68516.1"/>
    <property type="molecule type" value="Genomic_DNA"/>
</dbReference>
<dbReference type="SUPFAM" id="SSF81301">
    <property type="entry name" value="Nucleotidyltransferase"/>
    <property type="match status" value="1"/>
</dbReference>
<comment type="caution">
    <text evidence="2">The sequence shown here is derived from an EMBL/GenBank/DDBJ whole genome shotgun (WGS) entry which is preliminary data.</text>
</comment>
<dbReference type="GO" id="GO:0016740">
    <property type="term" value="F:transferase activity"/>
    <property type="evidence" value="ECO:0007669"/>
    <property type="project" value="UniProtKB-KW"/>
</dbReference>
<dbReference type="Gene3D" id="3.30.460.10">
    <property type="entry name" value="Beta Polymerase, domain 2"/>
    <property type="match status" value="1"/>
</dbReference>
<dbReference type="PANTHER" id="PTHR33933">
    <property type="entry name" value="NUCLEOTIDYLTRANSFERASE"/>
    <property type="match status" value="1"/>
</dbReference>
<dbReference type="InterPro" id="IPR043519">
    <property type="entry name" value="NT_sf"/>
</dbReference>
<evidence type="ECO:0000259" key="1">
    <source>
        <dbReference type="Pfam" id="PF18765"/>
    </source>
</evidence>
<accession>A0A4R2KDY7</accession>
<dbReference type="InterPro" id="IPR041633">
    <property type="entry name" value="Polbeta"/>
</dbReference>
<dbReference type="OrthoDB" id="9816197at2"/>
<dbReference type="InterPro" id="IPR052548">
    <property type="entry name" value="Type_VII_TA_antitoxin"/>
</dbReference>
<dbReference type="Proteomes" id="UP000294919">
    <property type="component" value="Unassembled WGS sequence"/>
</dbReference>
<keyword evidence="2" id="KW-0808">Transferase</keyword>
<dbReference type="Pfam" id="PF18765">
    <property type="entry name" value="Polbeta"/>
    <property type="match status" value="1"/>
</dbReference>
<gene>
    <name evidence="2" type="ORF">EV214_1437</name>
</gene>
<sequence>MGSIPKSIQQIIEDYIKKISKQIPIQKVIVFGSYAKGNFRNDSDIDLAVFSDYFKNMSRVDGIIYLLMEASDYDIDLEPQAFTLDDYKNPLGIVEEIINTGIEIEKLN</sequence>
<feature type="domain" description="Polymerase beta nucleotidyltransferase" evidence="1">
    <location>
        <begin position="16"/>
        <end position="104"/>
    </location>
</feature>
<evidence type="ECO:0000313" key="2">
    <source>
        <dbReference type="EMBL" id="TCO68516.1"/>
    </source>
</evidence>
<dbReference type="PANTHER" id="PTHR33933:SF1">
    <property type="entry name" value="PROTEIN ADENYLYLTRANSFERASE MNTA-RELATED"/>
    <property type="match status" value="1"/>
</dbReference>
<reference evidence="2 3" key="1">
    <citation type="submission" date="2019-03" db="EMBL/GenBank/DDBJ databases">
        <title>Genomic Encyclopedia of Type Strains, Phase IV (KMG-IV): sequencing the most valuable type-strain genomes for metagenomic binning, comparative biology and taxonomic classification.</title>
        <authorList>
            <person name="Goeker M."/>
        </authorList>
    </citation>
    <scope>NUCLEOTIDE SEQUENCE [LARGE SCALE GENOMIC DNA]</scope>
    <source>
        <strain evidence="2 3">DSM 102940</strain>
    </source>
</reference>
<name>A0A4R2KDY7_9FIRM</name>
<evidence type="ECO:0000313" key="3">
    <source>
        <dbReference type="Proteomes" id="UP000294919"/>
    </source>
</evidence>
<dbReference type="CDD" id="cd05403">
    <property type="entry name" value="NT_KNTase_like"/>
    <property type="match status" value="1"/>
</dbReference>
<organism evidence="2 3">
    <name type="scientific">Marinisporobacter balticus</name>
    <dbReference type="NCBI Taxonomy" id="2018667"/>
    <lineage>
        <taxon>Bacteria</taxon>
        <taxon>Bacillati</taxon>
        <taxon>Bacillota</taxon>
        <taxon>Clostridia</taxon>
        <taxon>Peptostreptococcales</taxon>
        <taxon>Thermotaleaceae</taxon>
        <taxon>Marinisporobacter</taxon>
    </lineage>
</organism>
<keyword evidence="3" id="KW-1185">Reference proteome</keyword>
<dbReference type="RefSeq" id="WP_132248168.1">
    <property type="nucleotide sequence ID" value="NZ_SLWV01000043.1"/>
</dbReference>
<dbReference type="AlphaFoldDB" id="A0A4R2KDY7"/>
<protein>
    <submittedName>
        <fullName evidence="2">Nucleotidyltransferase</fullName>
    </submittedName>
</protein>